<dbReference type="Gene3D" id="1.10.10.60">
    <property type="entry name" value="Homeodomain-like"/>
    <property type="match status" value="1"/>
</dbReference>
<dbReference type="Proteomes" id="UP000503278">
    <property type="component" value="Chromosome"/>
</dbReference>
<evidence type="ECO:0000256" key="2">
    <source>
        <dbReference type="ARBA" id="ARBA00023125"/>
    </source>
</evidence>
<dbReference type="SMART" id="SM00342">
    <property type="entry name" value="HTH_ARAC"/>
    <property type="match status" value="1"/>
</dbReference>
<evidence type="ECO:0000313" key="6">
    <source>
        <dbReference type="Proteomes" id="UP000503278"/>
    </source>
</evidence>
<dbReference type="KEGG" id="mrob:HH214_01425"/>
<keyword evidence="6" id="KW-1185">Reference proteome</keyword>
<dbReference type="PROSITE" id="PS01124">
    <property type="entry name" value="HTH_ARAC_FAMILY_2"/>
    <property type="match status" value="1"/>
</dbReference>
<dbReference type="AlphaFoldDB" id="A0A7L5ECW4"/>
<keyword evidence="2" id="KW-0238">DNA-binding</keyword>
<dbReference type="InterPro" id="IPR037923">
    <property type="entry name" value="HTH-like"/>
</dbReference>
<protein>
    <submittedName>
        <fullName evidence="5">AraC family transcriptional regulator</fullName>
    </submittedName>
</protein>
<dbReference type="SUPFAM" id="SSF46689">
    <property type="entry name" value="Homeodomain-like"/>
    <property type="match status" value="1"/>
</dbReference>
<dbReference type="PANTHER" id="PTHR43280">
    <property type="entry name" value="ARAC-FAMILY TRANSCRIPTIONAL REGULATOR"/>
    <property type="match status" value="1"/>
</dbReference>
<dbReference type="InterPro" id="IPR020449">
    <property type="entry name" value="Tscrpt_reg_AraC-type_HTH"/>
</dbReference>
<dbReference type="EMBL" id="CP051682">
    <property type="protein sequence ID" value="QJD98266.1"/>
    <property type="molecule type" value="Genomic_DNA"/>
</dbReference>
<dbReference type="PRINTS" id="PR00032">
    <property type="entry name" value="HTHARAC"/>
</dbReference>
<name>A0A7L5ECW4_9SPHI</name>
<dbReference type="GO" id="GO:0043565">
    <property type="term" value="F:sequence-specific DNA binding"/>
    <property type="evidence" value="ECO:0007669"/>
    <property type="project" value="InterPro"/>
</dbReference>
<proteinExistence type="predicted"/>
<sequence>MPNKSQHIPVNTLPAGTRKGIMIGRTSFNGLPNAKEVEQSHRDNGHLFILQEKGSTHIEIDFQKHVIEASSVIYIHPNQVHRLIAFENATISNWIITAENLRPEYLKLLEDLTPVDVLPLKAETLSTISKAASLCIELSERKHEKLYDSILKESCNILVALITSQYLTHYKSTDTYSRFEVITRAFKTSLEYNFTTVKSPAEYAKSLNISTPYLNECIKTTTGYSVSHHIQQRIILEAKRLLYHSNKSVKEIAGELGYDDYSYFTRLFVKILGITPLAFRSKNLV</sequence>
<feature type="domain" description="HTH araC/xylS-type" evidence="4">
    <location>
        <begin position="184"/>
        <end position="282"/>
    </location>
</feature>
<dbReference type="Gene3D" id="2.60.120.10">
    <property type="entry name" value="Jelly Rolls"/>
    <property type="match status" value="1"/>
</dbReference>
<dbReference type="InterPro" id="IPR014710">
    <property type="entry name" value="RmlC-like_jellyroll"/>
</dbReference>
<reference evidence="5 6" key="1">
    <citation type="submission" date="2020-04" db="EMBL/GenBank/DDBJ databases">
        <title>Genome sequencing of novel species.</title>
        <authorList>
            <person name="Heo J."/>
            <person name="Kim S.-J."/>
            <person name="Kim J.-S."/>
            <person name="Hong S.-B."/>
            <person name="Kwon S.-W."/>
        </authorList>
    </citation>
    <scope>NUCLEOTIDE SEQUENCE [LARGE SCALE GENOMIC DNA]</scope>
    <source>
        <strain evidence="5 6">F39-2</strain>
    </source>
</reference>
<gene>
    <name evidence="5" type="ORF">HH214_01425</name>
</gene>
<dbReference type="Pfam" id="PF12833">
    <property type="entry name" value="HTH_18"/>
    <property type="match status" value="1"/>
</dbReference>
<dbReference type="GO" id="GO:0003700">
    <property type="term" value="F:DNA-binding transcription factor activity"/>
    <property type="evidence" value="ECO:0007669"/>
    <property type="project" value="InterPro"/>
</dbReference>
<organism evidence="5 6">
    <name type="scientific">Mucilaginibacter robiniae</name>
    <dbReference type="NCBI Taxonomy" id="2728022"/>
    <lineage>
        <taxon>Bacteria</taxon>
        <taxon>Pseudomonadati</taxon>
        <taxon>Bacteroidota</taxon>
        <taxon>Sphingobacteriia</taxon>
        <taxon>Sphingobacteriales</taxon>
        <taxon>Sphingobacteriaceae</taxon>
        <taxon>Mucilaginibacter</taxon>
    </lineage>
</organism>
<keyword evidence="1" id="KW-0805">Transcription regulation</keyword>
<evidence type="ECO:0000259" key="4">
    <source>
        <dbReference type="PROSITE" id="PS01124"/>
    </source>
</evidence>
<dbReference type="InterPro" id="IPR018060">
    <property type="entry name" value="HTH_AraC"/>
</dbReference>
<evidence type="ECO:0000313" key="5">
    <source>
        <dbReference type="EMBL" id="QJD98266.1"/>
    </source>
</evidence>
<dbReference type="InterPro" id="IPR009057">
    <property type="entry name" value="Homeodomain-like_sf"/>
</dbReference>
<evidence type="ECO:0000256" key="3">
    <source>
        <dbReference type="ARBA" id="ARBA00023163"/>
    </source>
</evidence>
<accession>A0A7L5ECW4</accession>
<keyword evidence="3" id="KW-0804">Transcription</keyword>
<dbReference type="PANTHER" id="PTHR43280:SF28">
    <property type="entry name" value="HTH-TYPE TRANSCRIPTIONAL ACTIVATOR RHAS"/>
    <property type="match status" value="1"/>
</dbReference>
<evidence type="ECO:0000256" key="1">
    <source>
        <dbReference type="ARBA" id="ARBA00023015"/>
    </source>
</evidence>
<dbReference type="SUPFAM" id="SSF51215">
    <property type="entry name" value="Regulatory protein AraC"/>
    <property type="match status" value="1"/>
</dbReference>